<comment type="caution">
    <text evidence="2">The sequence shown here is derived from an EMBL/GenBank/DDBJ whole genome shotgun (WGS) entry which is preliminary data.</text>
</comment>
<feature type="region of interest" description="Disordered" evidence="1">
    <location>
        <begin position="146"/>
        <end position="171"/>
    </location>
</feature>
<proteinExistence type="predicted"/>
<dbReference type="Proteomes" id="UP001059596">
    <property type="component" value="Unassembled WGS sequence"/>
</dbReference>
<keyword evidence="3" id="KW-1185">Reference proteome</keyword>
<gene>
    <name evidence="2" type="ORF">M5D96_010960</name>
</gene>
<feature type="compositionally biased region" description="Gly residues" evidence="1">
    <location>
        <begin position="147"/>
        <end position="171"/>
    </location>
</feature>
<accession>A0A9Q0BLA1</accession>
<sequence>SVQSLGINRRTKASLYNLWGDGESGESGESGSQGIGNRFLRLSLVGLEELRLGLRNHGRRGRWRHVGGGPLGTGHQEAWSWQRTGGGQRNWSRSRQWSHGHWTAVEHLGVIGSHWRERQRGGVRRGGGLQVQWRRLGLGHAQSRIAGAGGQGAQQAGGGGGGVGGGGGGHGAGGAVTHHLLVHMRASGMRGRRPGGDVVRRVAVLSVGRGMSRVAGHLHGLHLGHGHGRHSGGHHRDGGGEGG</sequence>
<feature type="non-terminal residue" evidence="2">
    <location>
        <position position="243"/>
    </location>
</feature>
<dbReference type="EMBL" id="JAMKOV010000021">
    <property type="protein sequence ID" value="KAI8036367.1"/>
    <property type="molecule type" value="Genomic_DNA"/>
</dbReference>
<organism evidence="2 3">
    <name type="scientific">Drosophila gunungcola</name>
    <name type="common">fruit fly</name>
    <dbReference type="NCBI Taxonomy" id="103775"/>
    <lineage>
        <taxon>Eukaryota</taxon>
        <taxon>Metazoa</taxon>
        <taxon>Ecdysozoa</taxon>
        <taxon>Arthropoda</taxon>
        <taxon>Hexapoda</taxon>
        <taxon>Insecta</taxon>
        <taxon>Pterygota</taxon>
        <taxon>Neoptera</taxon>
        <taxon>Endopterygota</taxon>
        <taxon>Diptera</taxon>
        <taxon>Brachycera</taxon>
        <taxon>Muscomorpha</taxon>
        <taxon>Ephydroidea</taxon>
        <taxon>Drosophilidae</taxon>
        <taxon>Drosophila</taxon>
        <taxon>Sophophora</taxon>
    </lineage>
</organism>
<reference evidence="2" key="1">
    <citation type="journal article" date="2023" name="Genome Biol. Evol.">
        <title>Long-read-based Genome Assembly of Drosophila gunungcola Reveals Fewer Chemosensory Genes in Flower-breeding Species.</title>
        <authorList>
            <person name="Negi A."/>
            <person name="Liao B.Y."/>
            <person name="Yeh S.D."/>
        </authorList>
    </citation>
    <scope>NUCLEOTIDE SEQUENCE</scope>
    <source>
        <strain evidence="2">Sukarami</strain>
    </source>
</reference>
<protein>
    <submittedName>
        <fullName evidence="2">Uncharacterized protein</fullName>
    </submittedName>
</protein>
<evidence type="ECO:0000313" key="3">
    <source>
        <dbReference type="Proteomes" id="UP001059596"/>
    </source>
</evidence>
<evidence type="ECO:0000256" key="1">
    <source>
        <dbReference type="SAM" id="MobiDB-lite"/>
    </source>
</evidence>
<evidence type="ECO:0000313" key="2">
    <source>
        <dbReference type="EMBL" id="KAI8036367.1"/>
    </source>
</evidence>
<dbReference type="AlphaFoldDB" id="A0A9Q0BLA1"/>
<feature type="non-terminal residue" evidence="2">
    <location>
        <position position="1"/>
    </location>
</feature>
<feature type="compositionally biased region" description="Basic residues" evidence="1">
    <location>
        <begin position="219"/>
        <end position="233"/>
    </location>
</feature>
<name>A0A9Q0BLA1_9MUSC</name>
<feature type="region of interest" description="Disordered" evidence="1">
    <location>
        <begin position="219"/>
        <end position="243"/>
    </location>
</feature>
<feature type="compositionally biased region" description="Basic and acidic residues" evidence="1">
    <location>
        <begin position="234"/>
        <end position="243"/>
    </location>
</feature>